<accession>A0ABZ0TPZ4</accession>
<proteinExistence type="predicted"/>
<evidence type="ECO:0000313" key="1">
    <source>
        <dbReference type="EMBL" id="WPU95216.1"/>
    </source>
</evidence>
<dbReference type="RefSeq" id="WP_321564328.1">
    <property type="nucleotide sequence ID" value="NZ_CP139558.1"/>
</dbReference>
<sequence>MDDKYYKTLVERYLDKKASNDELIVFTYLMKEGKLDHLIKAKMDEEIKIMITNRDAEIRFRTDFDDEIQY</sequence>
<protein>
    <recommendedName>
        <fullName evidence="3">Phage protein</fullName>
    </recommendedName>
</protein>
<organism evidence="1 2">
    <name type="scientific">Mucilaginibacter sabulilitoris</name>
    <dbReference type="NCBI Taxonomy" id="1173583"/>
    <lineage>
        <taxon>Bacteria</taxon>
        <taxon>Pseudomonadati</taxon>
        <taxon>Bacteroidota</taxon>
        <taxon>Sphingobacteriia</taxon>
        <taxon>Sphingobacteriales</taxon>
        <taxon>Sphingobacteriaceae</taxon>
        <taxon>Mucilaginibacter</taxon>
    </lineage>
</organism>
<evidence type="ECO:0000313" key="2">
    <source>
        <dbReference type="Proteomes" id="UP001324380"/>
    </source>
</evidence>
<dbReference type="EMBL" id="CP139558">
    <property type="protein sequence ID" value="WPU95216.1"/>
    <property type="molecule type" value="Genomic_DNA"/>
</dbReference>
<gene>
    <name evidence="1" type="ORF">SNE25_06725</name>
</gene>
<keyword evidence="2" id="KW-1185">Reference proteome</keyword>
<evidence type="ECO:0008006" key="3">
    <source>
        <dbReference type="Google" id="ProtNLM"/>
    </source>
</evidence>
<reference evidence="1 2" key="1">
    <citation type="submission" date="2023-11" db="EMBL/GenBank/DDBJ databases">
        <title>Analysis of the Genomes of Mucilaginibacter gossypii cycad 4 and M. sabulilitoris SNA2: microbes with the potential for plant growth promotion.</title>
        <authorList>
            <person name="Hirsch A.M."/>
            <person name="Humm E."/>
            <person name="Rubbi M."/>
            <person name="Del Vecchio G."/>
            <person name="Ha S.M."/>
            <person name="Pellegrini M."/>
            <person name="Gunsalus R.P."/>
        </authorList>
    </citation>
    <scope>NUCLEOTIDE SEQUENCE [LARGE SCALE GENOMIC DNA]</scope>
    <source>
        <strain evidence="1 2">SNA2</strain>
    </source>
</reference>
<name>A0ABZ0TPZ4_9SPHI</name>
<dbReference type="Proteomes" id="UP001324380">
    <property type="component" value="Chromosome"/>
</dbReference>